<name>A0A511ZI37_9BACI</name>
<organism evidence="4 5">
    <name type="scientific">Oceanobacillus sojae</name>
    <dbReference type="NCBI Taxonomy" id="582851"/>
    <lineage>
        <taxon>Bacteria</taxon>
        <taxon>Bacillati</taxon>
        <taxon>Bacillota</taxon>
        <taxon>Bacilli</taxon>
        <taxon>Bacillales</taxon>
        <taxon>Bacillaceae</taxon>
        <taxon>Oceanobacillus</taxon>
    </lineage>
</organism>
<evidence type="ECO:0000256" key="2">
    <source>
        <dbReference type="ARBA" id="ARBA00023163"/>
    </source>
</evidence>
<dbReference type="Pfam" id="PF08279">
    <property type="entry name" value="HTH_11"/>
    <property type="match status" value="1"/>
</dbReference>
<dbReference type="PANTHER" id="PTHR30185">
    <property type="entry name" value="CRYPTIC BETA-GLUCOSIDE BGL OPERON ANTITERMINATOR"/>
    <property type="match status" value="1"/>
</dbReference>
<protein>
    <recommendedName>
        <fullName evidence="3">Helix-turn-helix type 11 domain-containing protein</fullName>
    </recommendedName>
</protein>
<dbReference type="InterPro" id="IPR050661">
    <property type="entry name" value="BglG_antiterminators"/>
</dbReference>
<proteinExistence type="predicted"/>
<dbReference type="EMBL" id="BJYM01000006">
    <property type="protein sequence ID" value="GEN87106.1"/>
    <property type="molecule type" value="Genomic_DNA"/>
</dbReference>
<dbReference type="RefSeq" id="WP_186813603.1">
    <property type="nucleotide sequence ID" value="NZ_BJYM01000006.1"/>
</dbReference>
<dbReference type="STRING" id="582851.GCA_900162665_00972"/>
<dbReference type="InterPro" id="IPR036390">
    <property type="entry name" value="WH_DNA-bd_sf"/>
</dbReference>
<dbReference type="PANTHER" id="PTHR30185:SF18">
    <property type="entry name" value="TRANSCRIPTIONAL REGULATOR MTLR"/>
    <property type="match status" value="1"/>
</dbReference>
<dbReference type="InterPro" id="IPR013196">
    <property type="entry name" value="HTH_11"/>
</dbReference>
<sequence>MDLDLSNKFRFLDGKARFKALFLLLLRSETYMTSDRLAAELGVTSRTIKNDIRTLKEELINADLLITSKQSLGYKLEIVDKEYENRIKEYFQIYQPKTIDTEFDNRVQYILRRLLTSHQPVKVEFLQYELNVSFPLSKELQRVKEIMSDYNLTLVVRPHYGMLVQGAHFKKIMLTIRVYKYFDKNPTSDFGIAEYNKLFTCERADMEIIRKIFYETITQSRIVFSDINAERFIIYLIYFRNQSLAKNRIELELPEIAFDYRTTEEYELVEKLIKNLQLEFEGFTFAEDIVQFLAYMAVISTDLYRFKDCTVENYDSLIALAGETRNFLLKELSSYLQIDAFDSEVCLKDLLKIMIPISMKIKLEVSDCVDLGYRNIRDSNEQDPFLLHIMKKICQQFQQQYGYTFSENEEHMIFSTFLLMLNRIELDHRKLRLAIIAIDGRLSTQQLKFNLQHHFSDYIERIETKVLYELDSMAYQTYDYYLCSNYGKNMNIHYSPIYFAEEGMTELEYVDSLKHIFLDAFDYNKKMPVIMYEEIEPKYKFNHFPIEAHFQNGCDYEHVEVPGDIHIHIYLHLSSEKETFKIFSFPQNGSAQIGGDEYYLLINLNVDGDKQKLRMLLDILNRTVTDKNKLVHLCKERQKDYSQFFI</sequence>
<dbReference type="Gene3D" id="1.10.10.10">
    <property type="entry name" value="Winged helix-like DNA-binding domain superfamily/Winged helix DNA-binding domain"/>
    <property type="match status" value="1"/>
</dbReference>
<evidence type="ECO:0000313" key="5">
    <source>
        <dbReference type="Proteomes" id="UP000321558"/>
    </source>
</evidence>
<dbReference type="Proteomes" id="UP000321558">
    <property type="component" value="Unassembled WGS sequence"/>
</dbReference>
<keyword evidence="2" id="KW-0804">Transcription</keyword>
<dbReference type="AlphaFoldDB" id="A0A511ZI37"/>
<evidence type="ECO:0000259" key="3">
    <source>
        <dbReference type="Pfam" id="PF08279"/>
    </source>
</evidence>
<dbReference type="SUPFAM" id="SSF46785">
    <property type="entry name" value="Winged helix' DNA-binding domain"/>
    <property type="match status" value="1"/>
</dbReference>
<reference evidence="4 5" key="1">
    <citation type="submission" date="2019-07" db="EMBL/GenBank/DDBJ databases">
        <title>Whole genome shotgun sequence of Oceanobacillus sojae NBRC 105379.</title>
        <authorList>
            <person name="Hosoyama A."/>
            <person name="Uohara A."/>
            <person name="Ohji S."/>
            <person name="Ichikawa N."/>
        </authorList>
    </citation>
    <scope>NUCLEOTIDE SEQUENCE [LARGE SCALE GENOMIC DNA]</scope>
    <source>
        <strain evidence="4 5">NBRC 105379</strain>
    </source>
</reference>
<gene>
    <name evidence="4" type="ORF">OSO01_18450</name>
</gene>
<keyword evidence="5" id="KW-1185">Reference proteome</keyword>
<keyword evidence="1" id="KW-0805">Transcription regulation</keyword>
<comment type="caution">
    <text evidence="4">The sequence shown here is derived from an EMBL/GenBank/DDBJ whole genome shotgun (WGS) entry which is preliminary data.</text>
</comment>
<evidence type="ECO:0000313" key="4">
    <source>
        <dbReference type="EMBL" id="GEN87106.1"/>
    </source>
</evidence>
<evidence type="ECO:0000256" key="1">
    <source>
        <dbReference type="ARBA" id="ARBA00023015"/>
    </source>
</evidence>
<feature type="domain" description="Helix-turn-helix type 11" evidence="3">
    <location>
        <begin position="21"/>
        <end position="75"/>
    </location>
</feature>
<accession>A0A511ZI37</accession>
<dbReference type="InterPro" id="IPR036388">
    <property type="entry name" value="WH-like_DNA-bd_sf"/>
</dbReference>